<dbReference type="AlphaFoldDB" id="S4NPJ1"/>
<dbReference type="EMBL" id="GAIX01013546">
    <property type="protein sequence ID" value="JAA79014.1"/>
    <property type="molecule type" value="Transcribed_RNA"/>
</dbReference>
<evidence type="ECO:0000256" key="1">
    <source>
        <dbReference type="SAM" id="Phobius"/>
    </source>
</evidence>
<evidence type="ECO:0000313" key="2">
    <source>
        <dbReference type="EMBL" id="JAA79014.1"/>
    </source>
</evidence>
<protein>
    <submittedName>
        <fullName evidence="2">Uncharacterized protein</fullName>
    </submittedName>
</protein>
<feature type="transmembrane region" description="Helical" evidence="1">
    <location>
        <begin position="45"/>
        <end position="64"/>
    </location>
</feature>
<name>S4NPJ1_9NEOP</name>
<keyword evidence="1" id="KW-0812">Transmembrane</keyword>
<keyword evidence="1" id="KW-1133">Transmembrane helix</keyword>
<accession>S4NPJ1</accession>
<reference evidence="2" key="1">
    <citation type="journal article" date="2013" name="BMC Genomics">
        <title>Unscrambling butterfly oogenesis.</title>
        <authorList>
            <person name="Carter J.M."/>
            <person name="Baker S.C."/>
            <person name="Pink R."/>
            <person name="Carter D.R."/>
            <person name="Collins A."/>
            <person name="Tomlin J."/>
            <person name="Gibbs M."/>
            <person name="Breuker C.J."/>
        </authorList>
    </citation>
    <scope>NUCLEOTIDE SEQUENCE</scope>
    <source>
        <tissue evidence="2">Ovary</tissue>
    </source>
</reference>
<proteinExistence type="predicted"/>
<keyword evidence="1" id="KW-0472">Membrane</keyword>
<reference evidence="2" key="2">
    <citation type="submission" date="2013-05" db="EMBL/GenBank/DDBJ databases">
        <authorList>
            <person name="Carter J.-M."/>
            <person name="Baker S.C."/>
            <person name="Pink R."/>
            <person name="Carter D.R.F."/>
            <person name="Collins A."/>
            <person name="Tomlin J."/>
            <person name="Gibbs M."/>
            <person name="Breuker C.J."/>
        </authorList>
    </citation>
    <scope>NUCLEOTIDE SEQUENCE</scope>
    <source>
        <tissue evidence="2">Ovary</tissue>
    </source>
</reference>
<organism evidence="2">
    <name type="scientific">Pararge aegeria</name>
    <name type="common">speckled wood butterfly</name>
    <dbReference type="NCBI Taxonomy" id="116150"/>
    <lineage>
        <taxon>Eukaryota</taxon>
        <taxon>Metazoa</taxon>
        <taxon>Ecdysozoa</taxon>
        <taxon>Arthropoda</taxon>
        <taxon>Hexapoda</taxon>
        <taxon>Insecta</taxon>
        <taxon>Pterygota</taxon>
        <taxon>Neoptera</taxon>
        <taxon>Endopterygota</taxon>
        <taxon>Lepidoptera</taxon>
        <taxon>Glossata</taxon>
        <taxon>Ditrysia</taxon>
        <taxon>Papilionoidea</taxon>
        <taxon>Nymphalidae</taxon>
        <taxon>Satyrinae</taxon>
        <taxon>Satyrini</taxon>
        <taxon>Parargina</taxon>
        <taxon>Pararge</taxon>
    </lineage>
</organism>
<sequence>MDSTHKLRYSQSTSSVVLRSPVLLPRSVLTITMFFYSAHQYPLKLNLVLCNYIGLGSLAMYSLLISESIL</sequence>